<evidence type="ECO:0000256" key="5">
    <source>
        <dbReference type="ARBA" id="ARBA00023159"/>
    </source>
</evidence>
<evidence type="ECO:0000313" key="9">
    <source>
        <dbReference type="Proteomes" id="UP001500456"/>
    </source>
</evidence>
<evidence type="ECO:0000256" key="1">
    <source>
        <dbReference type="ARBA" id="ARBA00001947"/>
    </source>
</evidence>
<evidence type="ECO:0000256" key="3">
    <source>
        <dbReference type="ARBA" id="ARBA00023015"/>
    </source>
</evidence>
<dbReference type="Gene3D" id="3.30.310.20">
    <property type="entry name" value="DNA-3-methyladenine glycosylase AlkA, N-terminal domain"/>
    <property type="match status" value="1"/>
</dbReference>
<dbReference type="InterPro" id="IPR004026">
    <property type="entry name" value="Ada_DNA_repair_Zn-bd"/>
</dbReference>
<accession>A0ABP7SG64</accession>
<dbReference type="Gene3D" id="3.40.10.10">
    <property type="entry name" value="DNA Methylphosphotriester Repair Domain"/>
    <property type="match status" value="1"/>
</dbReference>
<dbReference type="InterPro" id="IPR037046">
    <property type="entry name" value="AlkA_N_sf"/>
</dbReference>
<dbReference type="Pfam" id="PF06029">
    <property type="entry name" value="AlkA_N"/>
    <property type="match status" value="1"/>
</dbReference>
<keyword evidence="5" id="KW-0010">Activator</keyword>
<dbReference type="Proteomes" id="UP001500456">
    <property type="component" value="Unassembled WGS sequence"/>
</dbReference>
<dbReference type="SUPFAM" id="SSF57884">
    <property type="entry name" value="Ada DNA repair protein, N-terminal domain (N-Ada 10)"/>
    <property type="match status" value="1"/>
</dbReference>
<keyword evidence="4" id="KW-0238">DNA-binding</keyword>
<evidence type="ECO:0000256" key="2">
    <source>
        <dbReference type="ARBA" id="ARBA00022603"/>
    </source>
</evidence>
<comment type="caution">
    <text evidence="8">The sequence shown here is derived from an EMBL/GenBank/DDBJ whole genome shotgun (WGS) entry which is preliminary data.</text>
</comment>
<dbReference type="InterPro" id="IPR050204">
    <property type="entry name" value="AraC_XylS_family_regulators"/>
</dbReference>
<reference evidence="9" key="1">
    <citation type="journal article" date="2019" name="Int. J. Syst. Evol. Microbiol.">
        <title>The Global Catalogue of Microorganisms (GCM) 10K type strain sequencing project: providing services to taxonomists for standard genome sequencing and annotation.</title>
        <authorList>
            <consortium name="The Broad Institute Genomics Platform"/>
            <consortium name="The Broad Institute Genome Sequencing Center for Infectious Disease"/>
            <person name="Wu L."/>
            <person name="Ma J."/>
        </authorList>
    </citation>
    <scope>NUCLEOTIDE SEQUENCE [LARGE SCALE GENOMIC DNA]</scope>
    <source>
        <strain evidence="9">JCM 16924</strain>
    </source>
</reference>
<organism evidence="8 9">
    <name type="scientific">Streptomyces plumbiresistens</name>
    <dbReference type="NCBI Taxonomy" id="511811"/>
    <lineage>
        <taxon>Bacteria</taxon>
        <taxon>Bacillati</taxon>
        <taxon>Actinomycetota</taxon>
        <taxon>Actinomycetes</taxon>
        <taxon>Kitasatosporales</taxon>
        <taxon>Streptomycetaceae</taxon>
        <taxon>Streptomyces</taxon>
    </lineage>
</organism>
<dbReference type="SUPFAM" id="SSF55945">
    <property type="entry name" value="TATA-box binding protein-like"/>
    <property type="match status" value="1"/>
</dbReference>
<evidence type="ECO:0000256" key="4">
    <source>
        <dbReference type="ARBA" id="ARBA00023125"/>
    </source>
</evidence>
<keyword evidence="9" id="KW-1185">Reference proteome</keyword>
<comment type="cofactor">
    <cofactor evidence="1">
        <name>Zn(2+)</name>
        <dbReference type="ChEBI" id="CHEBI:29105"/>
    </cofactor>
</comment>
<keyword evidence="6" id="KW-0804">Transcription</keyword>
<dbReference type="Pfam" id="PF12833">
    <property type="entry name" value="HTH_18"/>
    <property type="match status" value="1"/>
</dbReference>
<dbReference type="InterPro" id="IPR011257">
    <property type="entry name" value="DNA_glycosylase"/>
</dbReference>
<dbReference type="InterPro" id="IPR009057">
    <property type="entry name" value="Homeodomain-like_sf"/>
</dbReference>
<name>A0ABP7SG64_9ACTN</name>
<keyword evidence="3" id="KW-0805">Transcription regulation</keyword>
<dbReference type="Gene3D" id="1.10.340.30">
    <property type="entry name" value="Hypothetical protein, domain 2"/>
    <property type="match status" value="1"/>
</dbReference>
<dbReference type="RefSeq" id="WP_345567749.1">
    <property type="nucleotide sequence ID" value="NZ_BAAAZX010000019.1"/>
</dbReference>
<dbReference type="Gene3D" id="1.10.10.60">
    <property type="entry name" value="Homeodomain-like"/>
    <property type="match status" value="1"/>
</dbReference>
<sequence>MDEDTRYEAVRSRDGRFDGEFFFAVETTGIYCRPSCPAVTPKRHNVRFFATAAAAQGSGFRACRRCRPDAVPGSAEWNVRADVVGRAMRLIGDGVVDREGVAGLAARLGYSARQVQRQLTAELGAGPVALARAQRAHTARVLLQTTGLPVTQIAFASGFASVRQFNETMREVYASTPSELRAAAPHGGRAARRTATPDAGIPLRLAHRGPYQSTAVFDLLAAEAVAGVEEVGGPRGRRTYRRTLRLPHGTGIVAVDERPGAARSASGAHPGGWLDARLHLTDPRDLTTAVQRLRRLFDLDADPYAIDERLGADPRLVPLVAARPGLRSPGAADPEELAVRALVGRAEAERLVQRYGKTLDAPCGSLTHLFPEPAVLAGAEPDGTLGALTTALADGAVRLDPGADRDDAEAALLAVPGLDARTVAAVRTRALGDPDVAPPGSDIPDTWRPWRSYALQHLRAAGELEY</sequence>
<keyword evidence="2" id="KW-0808">Transferase</keyword>
<dbReference type="PANTHER" id="PTHR46796:SF6">
    <property type="entry name" value="ARAC SUBFAMILY"/>
    <property type="match status" value="1"/>
</dbReference>
<dbReference type="SUPFAM" id="SSF48150">
    <property type="entry name" value="DNA-glycosylase"/>
    <property type="match status" value="1"/>
</dbReference>
<evidence type="ECO:0000313" key="8">
    <source>
        <dbReference type="EMBL" id="GAA4011348.1"/>
    </source>
</evidence>
<dbReference type="SMART" id="SM00342">
    <property type="entry name" value="HTH_ARAC"/>
    <property type="match status" value="1"/>
</dbReference>
<evidence type="ECO:0000259" key="7">
    <source>
        <dbReference type="PROSITE" id="PS01124"/>
    </source>
</evidence>
<dbReference type="EMBL" id="BAAAZX010000019">
    <property type="protein sequence ID" value="GAA4011348.1"/>
    <property type="molecule type" value="Genomic_DNA"/>
</dbReference>
<feature type="domain" description="HTH araC/xylS-type" evidence="7">
    <location>
        <begin position="85"/>
        <end position="183"/>
    </location>
</feature>
<dbReference type="InterPro" id="IPR035451">
    <property type="entry name" value="Ada-like_dom_sf"/>
</dbReference>
<gene>
    <name evidence="8" type="ORF">GCM10022232_60950</name>
</gene>
<dbReference type="InterPro" id="IPR018060">
    <property type="entry name" value="HTH_AraC"/>
</dbReference>
<evidence type="ECO:0000256" key="6">
    <source>
        <dbReference type="ARBA" id="ARBA00023163"/>
    </source>
</evidence>
<dbReference type="PROSITE" id="PS01124">
    <property type="entry name" value="HTH_ARAC_FAMILY_2"/>
    <property type="match status" value="1"/>
</dbReference>
<dbReference type="PANTHER" id="PTHR46796">
    <property type="entry name" value="HTH-TYPE TRANSCRIPTIONAL ACTIVATOR RHAS-RELATED"/>
    <property type="match status" value="1"/>
</dbReference>
<dbReference type="InterPro" id="IPR010316">
    <property type="entry name" value="AlkA_N"/>
</dbReference>
<proteinExistence type="predicted"/>
<dbReference type="SMART" id="SM01009">
    <property type="entry name" value="AlkA_N"/>
    <property type="match status" value="1"/>
</dbReference>
<protein>
    <submittedName>
        <fullName evidence="8">AlkA N-terminal domain-containing protein</fullName>
    </submittedName>
</protein>
<dbReference type="SUPFAM" id="SSF46689">
    <property type="entry name" value="Homeodomain-like"/>
    <property type="match status" value="1"/>
</dbReference>
<dbReference type="Pfam" id="PF02805">
    <property type="entry name" value="Ada_Zn_binding"/>
    <property type="match status" value="1"/>
</dbReference>
<keyword evidence="2" id="KW-0489">Methyltransferase</keyword>